<dbReference type="STRING" id="28182.GCA_001568325_01391"/>
<dbReference type="SMART" id="SM00448">
    <property type="entry name" value="REC"/>
    <property type="match status" value="1"/>
</dbReference>
<keyword evidence="5 7" id="KW-0597">Phosphoprotein</keyword>
<keyword evidence="1 5" id="KW-0963">Cytoplasm</keyword>
<dbReference type="PANTHER" id="PTHR42872:SF6">
    <property type="entry name" value="PROTEIN-GLUTAMATE METHYLESTERASE_PROTEIN-GLUTAMINE GLUTAMINASE"/>
    <property type="match status" value="1"/>
</dbReference>
<comment type="similarity">
    <text evidence="5">Belongs to the CheB family.</text>
</comment>
<feature type="domain" description="Response regulatory" evidence="8">
    <location>
        <begin position="3"/>
        <end position="120"/>
    </location>
</feature>
<dbReference type="PANTHER" id="PTHR42872">
    <property type="entry name" value="PROTEIN-GLUTAMATE METHYLESTERASE/PROTEIN-GLUTAMINE GLUTAMINASE"/>
    <property type="match status" value="1"/>
</dbReference>
<dbReference type="CDD" id="cd17541">
    <property type="entry name" value="REC_CheB-like"/>
    <property type="match status" value="1"/>
</dbReference>
<dbReference type="Pfam" id="PF01339">
    <property type="entry name" value="CheB_methylest"/>
    <property type="match status" value="1"/>
</dbReference>
<feature type="active site" evidence="5 6">
    <location>
        <position position="171"/>
    </location>
</feature>
<dbReference type="RefSeq" id="WP_002177032.1">
    <property type="nucleotide sequence ID" value="NZ_AKWD02000016.1"/>
</dbReference>
<dbReference type="InterPro" id="IPR011006">
    <property type="entry name" value="CheY-like_superfamily"/>
</dbReference>
<comment type="catalytic activity">
    <reaction evidence="5">
        <text>L-glutaminyl-[protein] + H2O = L-glutamyl-[protein] + NH4(+)</text>
        <dbReference type="Rhea" id="RHEA:16441"/>
        <dbReference type="Rhea" id="RHEA-COMP:10207"/>
        <dbReference type="Rhea" id="RHEA-COMP:10208"/>
        <dbReference type="ChEBI" id="CHEBI:15377"/>
        <dbReference type="ChEBI" id="CHEBI:28938"/>
        <dbReference type="ChEBI" id="CHEBI:29973"/>
        <dbReference type="ChEBI" id="CHEBI:30011"/>
        <dbReference type="EC" id="3.5.1.44"/>
    </reaction>
</comment>
<keyword evidence="3 5" id="KW-0378">Hydrolase</keyword>
<feature type="active site" evidence="5 6">
    <location>
        <position position="197"/>
    </location>
</feature>
<dbReference type="Gene3D" id="3.40.50.2300">
    <property type="match status" value="1"/>
</dbReference>
<comment type="PTM">
    <text evidence="5">Phosphorylated by CheA. Phosphorylation of the N-terminal regulatory domain activates the methylesterase activity.</text>
</comment>
<dbReference type="NCBIfam" id="NF001965">
    <property type="entry name" value="PRK00742.1"/>
    <property type="match status" value="1"/>
</dbReference>
<dbReference type="OrthoDB" id="9793421at2"/>
<dbReference type="Proteomes" id="UP000012112">
    <property type="component" value="Unassembled WGS sequence"/>
</dbReference>
<evidence type="ECO:0000259" key="9">
    <source>
        <dbReference type="PROSITE" id="PS50122"/>
    </source>
</evidence>
<feature type="domain" description="CheB-type methylesterase" evidence="9">
    <location>
        <begin position="159"/>
        <end position="347"/>
    </location>
</feature>
<dbReference type="PROSITE" id="PS50110">
    <property type="entry name" value="RESPONSE_REGULATORY"/>
    <property type="match status" value="1"/>
</dbReference>
<dbReference type="GO" id="GO:0050568">
    <property type="term" value="F:protein-glutamine glutaminase activity"/>
    <property type="evidence" value="ECO:0007669"/>
    <property type="project" value="UniProtKB-UniRule"/>
</dbReference>
<accession>M6VC38</accession>
<comment type="catalytic activity">
    <reaction evidence="4 5">
        <text>[protein]-L-glutamate 5-O-methyl ester + H2O = L-glutamyl-[protein] + methanol + H(+)</text>
        <dbReference type="Rhea" id="RHEA:23236"/>
        <dbReference type="Rhea" id="RHEA-COMP:10208"/>
        <dbReference type="Rhea" id="RHEA-COMP:10311"/>
        <dbReference type="ChEBI" id="CHEBI:15377"/>
        <dbReference type="ChEBI" id="CHEBI:15378"/>
        <dbReference type="ChEBI" id="CHEBI:17790"/>
        <dbReference type="ChEBI" id="CHEBI:29973"/>
        <dbReference type="ChEBI" id="CHEBI:82795"/>
        <dbReference type="EC" id="3.1.1.61"/>
    </reaction>
</comment>
<evidence type="ECO:0000256" key="2">
    <source>
        <dbReference type="ARBA" id="ARBA00022500"/>
    </source>
</evidence>
<feature type="active site" evidence="5 6">
    <location>
        <position position="293"/>
    </location>
</feature>
<dbReference type="CDD" id="cd16432">
    <property type="entry name" value="CheB_Rec"/>
    <property type="match status" value="1"/>
</dbReference>
<dbReference type="GO" id="GO:0006935">
    <property type="term" value="P:chemotaxis"/>
    <property type="evidence" value="ECO:0007669"/>
    <property type="project" value="UniProtKB-UniRule"/>
</dbReference>
<gene>
    <name evidence="5" type="primary">cheB</name>
    <name evidence="10" type="ORF">LEP1GSC172_2385</name>
</gene>
<dbReference type="InterPro" id="IPR001789">
    <property type="entry name" value="Sig_transdc_resp-reg_receiver"/>
</dbReference>
<keyword evidence="2 5" id="KW-0145">Chemotaxis</keyword>
<dbReference type="InterPro" id="IPR035909">
    <property type="entry name" value="CheB_C"/>
</dbReference>
<evidence type="ECO:0000256" key="4">
    <source>
        <dbReference type="ARBA" id="ARBA00048267"/>
    </source>
</evidence>
<evidence type="ECO:0000256" key="1">
    <source>
        <dbReference type="ARBA" id="ARBA00022490"/>
    </source>
</evidence>
<dbReference type="HAMAP" id="MF_00099">
    <property type="entry name" value="CheB_chemtxs"/>
    <property type="match status" value="1"/>
</dbReference>
<dbReference type="InterPro" id="IPR000673">
    <property type="entry name" value="Sig_transdc_resp-reg_Me-estase"/>
</dbReference>
<dbReference type="AlphaFoldDB" id="M6VC38"/>
<dbReference type="GO" id="GO:0008984">
    <property type="term" value="F:protein-glutamate methylesterase activity"/>
    <property type="evidence" value="ECO:0007669"/>
    <property type="project" value="UniProtKB-UniRule"/>
</dbReference>
<evidence type="ECO:0000313" key="11">
    <source>
        <dbReference type="Proteomes" id="UP000012112"/>
    </source>
</evidence>
<evidence type="ECO:0000256" key="7">
    <source>
        <dbReference type="PROSITE-ProRule" id="PRU00169"/>
    </source>
</evidence>
<proteinExistence type="inferred from homology"/>
<comment type="subcellular location">
    <subcellularLocation>
        <location evidence="5">Cytoplasm</location>
    </subcellularLocation>
</comment>
<dbReference type="GO" id="GO:0000156">
    <property type="term" value="F:phosphorelay response regulator activity"/>
    <property type="evidence" value="ECO:0007669"/>
    <property type="project" value="InterPro"/>
</dbReference>
<organism evidence="10 11">
    <name type="scientific">Leptospira noguchii</name>
    <dbReference type="NCBI Taxonomy" id="28182"/>
    <lineage>
        <taxon>Bacteria</taxon>
        <taxon>Pseudomonadati</taxon>
        <taxon>Spirochaetota</taxon>
        <taxon>Spirochaetia</taxon>
        <taxon>Leptospirales</taxon>
        <taxon>Leptospiraceae</taxon>
        <taxon>Leptospira</taxon>
    </lineage>
</organism>
<dbReference type="EMBL" id="AKWD02000016">
    <property type="protein sequence ID" value="EMO55002.1"/>
    <property type="molecule type" value="Genomic_DNA"/>
</dbReference>
<dbReference type="EC" id="3.1.1.61" evidence="5"/>
<dbReference type="Pfam" id="PF00072">
    <property type="entry name" value="Response_reg"/>
    <property type="match status" value="1"/>
</dbReference>
<comment type="caution">
    <text evidence="10">The sequence shown here is derived from an EMBL/GenBank/DDBJ whole genome shotgun (WGS) entry which is preliminary data.</text>
</comment>
<dbReference type="GO" id="GO:0005737">
    <property type="term" value="C:cytoplasm"/>
    <property type="evidence" value="ECO:0007669"/>
    <property type="project" value="UniProtKB-SubCell"/>
</dbReference>
<evidence type="ECO:0000313" key="10">
    <source>
        <dbReference type="EMBL" id="EMO55002.1"/>
    </source>
</evidence>
<dbReference type="SUPFAM" id="SSF52738">
    <property type="entry name" value="Methylesterase CheB, C-terminal domain"/>
    <property type="match status" value="1"/>
</dbReference>
<dbReference type="SUPFAM" id="SSF52172">
    <property type="entry name" value="CheY-like"/>
    <property type="match status" value="1"/>
</dbReference>
<dbReference type="InterPro" id="IPR008248">
    <property type="entry name" value="CheB-like"/>
</dbReference>
<evidence type="ECO:0000256" key="6">
    <source>
        <dbReference type="PROSITE-ProRule" id="PRU00050"/>
    </source>
</evidence>
<name>M6VC38_9LEPT</name>
<reference evidence="10 11" key="1">
    <citation type="submission" date="2013-01" db="EMBL/GenBank/DDBJ databases">
        <authorList>
            <person name="Harkins D.M."/>
            <person name="Durkin A.S."/>
            <person name="Brinkac L.M."/>
            <person name="Haft D.H."/>
            <person name="Selengut J.D."/>
            <person name="Sanka R."/>
            <person name="DePew J."/>
            <person name="Purushe J."/>
            <person name="Matthias M.A."/>
            <person name="Vinetz J.M."/>
            <person name="Sutton G.G."/>
            <person name="Nierman W.C."/>
            <person name="Fouts D.E."/>
        </authorList>
    </citation>
    <scope>NUCLEOTIDE SEQUENCE [LARGE SCALE GENOMIC DNA]</scope>
    <source>
        <strain evidence="10 11">HAI1536</strain>
    </source>
</reference>
<sequence length="347" mass="38079">MIQVFIVDDSAVVRQVLTQILNKDPEIEIIGFASDPIFASEKLSSVWPDVFILDIEMPRMDGISFLKQIMSEKPTPVIICSSLAEKESETAVLAMKLGAVDVIEKPKVGLKNFLEESEILFIDSVRAASNARIKIHSFQNGDSNFFENHKQSKTDFSKIDTTDKLIAIGTSTGGTQALEFILTQLNVHCPGIVIVQHMPEKFTEAFANRLNQICKIQVKEAKDGDRVQLGSAYIAPGNKHMEIYLSGAQFHIRVLDGPLVNRHRPSVDTLFHSVAKIAGKNAKGIIMTGMGNDGANGLLKMKQSGAYTIAQDETSCVVFGMPKEAILKGAVDSILPLSKIAKEVQYF</sequence>
<evidence type="ECO:0000256" key="3">
    <source>
        <dbReference type="ARBA" id="ARBA00022801"/>
    </source>
</evidence>
<dbReference type="EC" id="3.5.1.44" evidence="5"/>
<comment type="domain">
    <text evidence="5">Contains a C-terminal catalytic domain, and an N-terminal region which modulates catalytic activity.</text>
</comment>
<protein>
    <recommendedName>
        <fullName evidence="5">Protein-glutamate methylesterase/protein-glutamine glutaminase</fullName>
        <ecNumber evidence="5">3.1.1.61</ecNumber>
        <ecNumber evidence="5">3.5.1.44</ecNumber>
    </recommendedName>
</protein>
<dbReference type="NCBIfam" id="NF009206">
    <property type="entry name" value="PRK12555.1"/>
    <property type="match status" value="1"/>
</dbReference>
<evidence type="ECO:0000259" key="8">
    <source>
        <dbReference type="PROSITE" id="PS50110"/>
    </source>
</evidence>
<dbReference type="Gene3D" id="3.40.50.180">
    <property type="entry name" value="Methylesterase CheB, C-terminal domain"/>
    <property type="match status" value="1"/>
</dbReference>
<evidence type="ECO:0000256" key="5">
    <source>
        <dbReference type="HAMAP-Rule" id="MF_00099"/>
    </source>
</evidence>
<dbReference type="PROSITE" id="PS50122">
    <property type="entry name" value="CHEB"/>
    <property type="match status" value="1"/>
</dbReference>
<dbReference type="PIRSF" id="PIRSF000876">
    <property type="entry name" value="RR_chemtxs_CheB"/>
    <property type="match status" value="1"/>
</dbReference>
<feature type="modified residue" description="4-aspartylphosphate" evidence="5 7">
    <location>
        <position position="54"/>
    </location>
</feature>
<comment type="function">
    <text evidence="5">Involved in chemotaxis. Part of a chemotaxis signal transduction system that modulates chemotaxis in response to various stimuli. Catalyzes the demethylation of specific methylglutamate residues introduced into the chemoreceptors (methyl-accepting chemotaxis proteins or MCP) by CheR. Also mediates the irreversible deamidation of specific glutamine residues to glutamic acid.</text>
</comment>